<name>A0A133U6I0_9EURY</name>
<comment type="similarity">
    <text evidence="1">Belongs to the NAD(P)-dependent epimerase/dehydratase family.</text>
</comment>
<dbReference type="Gene3D" id="3.40.50.720">
    <property type="entry name" value="NAD(P)-binding Rossmann-like Domain"/>
    <property type="match status" value="1"/>
</dbReference>
<organism evidence="3 4">
    <name type="scientific">candidate division MSBL1 archaeon SCGC-AAA259B11</name>
    <dbReference type="NCBI Taxonomy" id="1698260"/>
    <lineage>
        <taxon>Archaea</taxon>
        <taxon>Methanobacteriati</taxon>
        <taxon>Methanobacteriota</taxon>
        <taxon>candidate division MSBL1</taxon>
    </lineage>
</organism>
<protein>
    <submittedName>
        <fullName evidence="3">UDP-glucose 4-epimerase</fullName>
    </submittedName>
</protein>
<dbReference type="Proteomes" id="UP000070184">
    <property type="component" value="Unassembled WGS sequence"/>
</dbReference>
<proteinExistence type="inferred from homology"/>
<gene>
    <name evidence="3" type="ORF">AKJ61_02085</name>
</gene>
<evidence type="ECO:0000313" key="3">
    <source>
        <dbReference type="EMBL" id="KXA89800.1"/>
    </source>
</evidence>
<reference evidence="3 4" key="1">
    <citation type="journal article" date="2016" name="Sci. Rep.">
        <title>Metabolic traits of an uncultured archaeal lineage -MSBL1- from brine pools of the Red Sea.</title>
        <authorList>
            <person name="Mwirichia R."/>
            <person name="Alam I."/>
            <person name="Rashid M."/>
            <person name="Vinu M."/>
            <person name="Ba-Alawi W."/>
            <person name="Anthony Kamau A."/>
            <person name="Kamanda Ngugi D."/>
            <person name="Goker M."/>
            <person name="Klenk H.P."/>
            <person name="Bajic V."/>
            <person name="Stingl U."/>
        </authorList>
    </citation>
    <scope>NUCLEOTIDE SEQUENCE [LARGE SCALE GENOMIC DNA]</scope>
    <source>
        <strain evidence="3">SCGC-AAA259B11</strain>
    </source>
</reference>
<dbReference type="PANTHER" id="PTHR43000">
    <property type="entry name" value="DTDP-D-GLUCOSE 4,6-DEHYDRATASE-RELATED"/>
    <property type="match status" value="1"/>
</dbReference>
<comment type="caution">
    <text evidence="3">The sequence shown here is derived from an EMBL/GenBank/DDBJ whole genome shotgun (WGS) entry which is preliminary data.</text>
</comment>
<dbReference type="PATRIC" id="fig|1698260.3.peg.383"/>
<evidence type="ECO:0000313" key="4">
    <source>
        <dbReference type="Proteomes" id="UP000070184"/>
    </source>
</evidence>
<evidence type="ECO:0000259" key="2">
    <source>
        <dbReference type="Pfam" id="PF01370"/>
    </source>
</evidence>
<dbReference type="EMBL" id="LHXK01000022">
    <property type="protein sequence ID" value="KXA89800.1"/>
    <property type="molecule type" value="Genomic_DNA"/>
</dbReference>
<accession>A0A133U6I0</accession>
<keyword evidence="4" id="KW-1185">Reference proteome</keyword>
<dbReference type="InterPro" id="IPR036291">
    <property type="entry name" value="NAD(P)-bd_dom_sf"/>
</dbReference>
<sequence>MLPSVWFVTGGAGFIGSHLVDRLVEDNEVTVVDDFSTGRRESLNPEADLIEGSLLKLDLEEVVEGKDIVFHMAANPEVRNKDPEAHIDQNFMTTYRLLEAMRETGVKRMVFASSSTVYGEAEIPTTEEHPTFPISLYGAAKLASESLISSYCHTFGFDAWVYRFANVIGPRLRHGVIYDFIKKLRKDPEELTILGNGEQRKSYIYIDDCIDALLKGLESASEFNVFNIGTEDQVNVTRIAEIVSGEMGLNPEFKYTGGERGWKGDVPVMLLSSEKLRELGWSPELGSEESVRKTTQNLLKEI</sequence>
<dbReference type="Gene3D" id="3.90.25.10">
    <property type="entry name" value="UDP-galactose 4-epimerase, domain 1"/>
    <property type="match status" value="1"/>
</dbReference>
<dbReference type="AlphaFoldDB" id="A0A133U6I0"/>
<dbReference type="InterPro" id="IPR001509">
    <property type="entry name" value="Epimerase_deHydtase"/>
</dbReference>
<dbReference type="SUPFAM" id="SSF51735">
    <property type="entry name" value="NAD(P)-binding Rossmann-fold domains"/>
    <property type="match status" value="1"/>
</dbReference>
<dbReference type="CDD" id="cd05234">
    <property type="entry name" value="UDP_G4E_2_SDR_e"/>
    <property type="match status" value="1"/>
</dbReference>
<dbReference type="Pfam" id="PF01370">
    <property type="entry name" value="Epimerase"/>
    <property type="match status" value="1"/>
</dbReference>
<evidence type="ECO:0000256" key="1">
    <source>
        <dbReference type="ARBA" id="ARBA00007637"/>
    </source>
</evidence>
<feature type="domain" description="NAD-dependent epimerase/dehydratase" evidence="2">
    <location>
        <begin position="7"/>
        <end position="229"/>
    </location>
</feature>